<evidence type="ECO:0000313" key="11">
    <source>
        <dbReference type="Proteomes" id="UP000515856"/>
    </source>
</evidence>
<evidence type="ECO:0000256" key="4">
    <source>
        <dbReference type="ARBA" id="ARBA00022679"/>
    </source>
</evidence>
<evidence type="ECO:0000313" key="10">
    <source>
        <dbReference type="EMBL" id="QNM11884.1"/>
    </source>
</evidence>
<reference evidence="10 11" key="1">
    <citation type="submission" date="2020-08" db="EMBL/GenBank/DDBJ databases">
        <authorList>
            <person name="Liu C."/>
            <person name="Sun Q."/>
        </authorList>
    </citation>
    <scope>NUCLEOTIDE SEQUENCE [LARGE SCALE GENOMIC DNA]</scope>
    <source>
        <strain evidence="10 11">NSJ-61</strain>
    </source>
</reference>
<protein>
    <submittedName>
        <fullName evidence="10">Sugar transferase</fullName>
    </submittedName>
</protein>
<keyword evidence="7 8" id="KW-0472">Membrane</keyword>
<dbReference type="RefSeq" id="WP_117570568.1">
    <property type="nucleotide sequence ID" value="NZ_JAQEQC010000019.1"/>
</dbReference>
<comment type="subcellular location">
    <subcellularLocation>
        <location evidence="1">Cell membrane</location>
    </subcellularLocation>
</comment>
<dbReference type="InterPro" id="IPR003362">
    <property type="entry name" value="Bact_transf"/>
</dbReference>
<keyword evidence="3" id="KW-1003">Cell membrane</keyword>
<organism evidence="10 11">
    <name type="scientific">[Eubacterium] hominis</name>
    <dbReference type="NCBI Taxonomy" id="2764325"/>
    <lineage>
        <taxon>Bacteria</taxon>
        <taxon>Bacillati</taxon>
        <taxon>Bacillota</taxon>
        <taxon>Erysipelotrichia</taxon>
        <taxon>Erysipelotrichales</taxon>
        <taxon>Erysipelotrichaceae</taxon>
        <taxon>Amedibacillus</taxon>
    </lineage>
</organism>
<feature type="domain" description="Bacterial sugar transferase" evidence="9">
    <location>
        <begin position="33"/>
        <end position="221"/>
    </location>
</feature>
<dbReference type="KEGG" id="ehn:H9Q80_16805"/>
<dbReference type="PANTHER" id="PTHR30576">
    <property type="entry name" value="COLANIC BIOSYNTHESIS UDP-GLUCOSE LIPID CARRIER TRANSFERASE"/>
    <property type="match status" value="1"/>
</dbReference>
<evidence type="ECO:0000256" key="2">
    <source>
        <dbReference type="ARBA" id="ARBA00006464"/>
    </source>
</evidence>
<keyword evidence="5 8" id="KW-0812">Transmembrane</keyword>
<dbReference type="EMBL" id="CP060636">
    <property type="protein sequence ID" value="QNM11884.1"/>
    <property type="molecule type" value="Genomic_DNA"/>
</dbReference>
<dbReference type="PANTHER" id="PTHR30576:SF4">
    <property type="entry name" value="UNDECAPRENYL-PHOSPHATE GALACTOSE PHOSPHOTRANSFERASE"/>
    <property type="match status" value="1"/>
</dbReference>
<accession>A0A7G9GM52</accession>
<evidence type="ECO:0000259" key="9">
    <source>
        <dbReference type="Pfam" id="PF02397"/>
    </source>
</evidence>
<dbReference type="GO" id="GO:0016780">
    <property type="term" value="F:phosphotransferase activity, for other substituted phosphate groups"/>
    <property type="evidence" value="ECO:0007669"/>
    <property type="project" value="TreeGrafter"/>
</dbReference>
<dbReference type="Proteomes" id="UP000515856">
    <property type="component" value="Chromosome"/>
</dbReference>
<evidence type="ECO:0000256" key="5">
    <source>
        <dbReference type="ARBA" id="ARBA00022692"/>
    </source>
</evidence>
<evidence type="ECO:0000256" key="3">
    <source>
        <dbReference type="ARBA" id="ARBA00022475"/>
    </source>
</evidence>
<sequence>MKDSTVQYEQDGCLEMTKTKENIKSRYGYFFIKRIFDFISALSLFIIISPIFLIIAIAIKVDSKGPVFFKHMRVGKNRKPLPTYKFRTMVTNAEELLKTLTPEQKKEYEENFKLENDPRITKIGKILRKTSLDELPQLLNIIIGNMSVVGPRPVVQKELEKFGDQVDKLLSVTPGLTGYWQANGRSNTTYEERVAMELYYVDHCSIWLDIKIIFQTIGAVIRKEGAK</sequence>
<gene>
    <name evidence="10" type="ORF">H9Q80_16805</name>
</gene>
<evidence type="ECO:0000256" key="7">
    <source>
        <dbReference type="ARBA" id="ARBA00023136"/>
    </source>
</evidence>
<dbReference type="GO" id="GO:0005886">
    <property type="term" value="C:plasma membrane"/>
    <property type="evidence" value="ECO:0007669"/>
    <property type="project" value="UniProtKB-SubCell"/>
</dbReference>
<name>A0A7G9GM52_9FIRM</name>
<evidence type="ECO:0000256" key="6">
    <source>
        <dbReference type="ARBA" id="ARBA00022989"/>
    </source>
</evidence>
<evidence type="ECO:0000256" key="8">
    <source>
        <dbReference type="SAM" id="Phobius"/>
    </source>
</evidence>
<evidence type="ECO:0000256" key="1">
    <source>
        <dbReference type="ARBA" id="ARBA00004236"/>
    </source>
</evidence>
<keyword evidence="4 10" id="KW-0808">Transferase</keyword>
<dbReference type="Pfam" id="PF02397">
    <property type="entry name" value="Bac_transf"/>
    <property type="match status" value="1"/>
</dbReference>
<dbReference type="AlphaFoldDB" id="A0A7G9GM52"/>
<feature type="transmembrane region" description="Helical" evidence="8">
    <location>
        <begin position="35"/>
        <end position="59"/>
    </location>
</feature>
<keyword evidence="11" id="KW-1185">Reference proteome</keyword>
<comment type="similarity">
    <text evidence="2">Belongs to the bacterial sugar transferase family.</text>
</comment>
<proteinExistence type="inferred from homology"/>
<keyword evidence="6 8" id="KW-1133">Transmembrane helix</keyword>